<dbReference type="Proteomes" id="UP000315677">
    <property type="component" value="Unassembled WGS sequence"/>
</dbReference>
<name>A0A543DJQ2_9PSEU</name>
<sequence>MSSAARKWPFVIRRCTRCTREAVVVVAAEKGSGSVAACAEHLEWAFFLGVDEWSGRRRAA</sequence>
<reference evidence="1 2" key="1">
    <citation type="submission" date="2019-06" db="EMBL/GenBank/DDBJ databases">
        <title>Sequencing the genomes of 1000 actinobacteria strains.</title>
        <authorList>
            <person name="Klenk H.-P."/>
        </authorList>
    </citation>
    <scope>NUCLEOTIDE SEQUENCE [LARGE SCALE GENOMIC DNA]</scope>
    <source>
        <strain evidence="1 2">DSM 45301</strain>
    </source>
</reference>
<proteinExistence type="predicted"/>
<evidence type="ECO:0000313" key="2">
    <source>
        <dbReference type="Proteomes" id="UP000315677"/>
    </source>
</evidence>
<gene>
    <name evidence="1" type="ORF">FB558_5303</name>
</gene>
<dbReference type="RefSeq" id="WP_142057796.1">
    <property type="nucleotide sequence ID" value="NZ_VFPA01000003.1"/>
</dbReference>
<dbReference type="EMBL" id="VFPA01000003">
    <property type="protein sequence ID" value="TQM09543.1"/>
    <property type="molecule type" value="Genomic_DNA"/>
</dbReference>
<comment type="caution">
    <text evidence="1">The sequence shown here is derived from an EMBL/GenBank/DDBJ whole genome shotgun (WGS) entry which is preliminary data.</text>
</comment>
<protein>
    <submittedName>
        <fullName evidence="1">Uncharacterized protein</fullName>
    </submittedName>
</protein>
<evidence type="ECO:0000313" key="1">
    <source>
        <dbReference type="EMBL" id="TQM09543.1"/>
    </source>
</evidence>
<keyword evidence="2" id="KW-1185">Reference proteome</keyword>
<organism evidence="1 2">
    <name type="scientific">Pseudonocardia kunmingensis</name>
    <dbReference type="NCBI Taxonomy" id="630975"/>
    <lineage>
        <taxon>Bacteria</taxon>
        <taxon>Bacillati</taxon>
        <taxon>Actinomycetota</taxon>
        <taxon>Actinomycetes</taxon>
        <taxon>Pseudonocardiales</taxon>
        <taxon>Pseudonocardiaceae</taxon>
        <taxon>Pseudonocardia</taxon>
    </lineage>
</organism>
<accession>A0A543DJQ2</accession>
<dbReference type="AlphaFoldDB" id="A0A543DJQ2"/>